<keyword evidence="7 9" id="KW-0472">Membrane</keyword>
<dbReference type="InterPro" id="IPR058533">
    <property type="entry name" value="Cation_efflux_TM"/>
</dbReference>
<evidence type="ECO:0000256" key="5">
    <source>
        <dbReference type="ARBA" id="ARBA00022833"/>
    </source>
</evidence>
<feature type="transmembrane region" description="Helical" evidence="9">
    <location>
        <begin position="133"/>
        <end position="152"/>
    </location>
</feature>
<feature type="transmembrane region" description="Helical" evidence="9">
    <location>
        <begin position="28"/>
        <end position="52"/>
    </location>
</feature>
<dbReference type="InterPro" id="IPR002524">
    <property type="entry name" value="Cation_efflux"/>
</dbReference>
<feature type="compositionally biased region" description="Basic residues" evidence="8">
    <location>
        <begin position="161"/>
        <end position="174"/>
    </location>
</feature>
<dbReference type="OrthoDB" id="29444at2759"/>
<evidence type="ECO:0000259" key="11">
    <source>
        <dbReference type="Pfam" id="PF16916"/>
    </source>
</evidence>
<dbReference type="Pfam" id="PF01545">
    <property type="entry name" value="Cation_efflux"/>
    <property type="match status" value="1"/>
</dbReference>
<dbReference type="GO" id="GO:0006882">
    <property type="term" value="P:intracellular zinc ion homeostasis"/>
    <property type="evidence" value="ECO:0007669"/>
    <property type="project" value="TreeGrafter"/>
</dbReference>
<evidence type="ECO:0000256" key="3">
    <source>
        <dbReference type="ARBA" id="ARBA00022448"/>
    </source>
</evidence>
<sequence>MSPECQSTSEDLINREYIRPKDSRTGRLIAMLVMVFFYMLAELIVGIVGNSLTLVGDAFHMLSDLLSLIIGLISLVLGRKQASAHATFGYKRSETIGGFFNASFLLSTAFFLVTEAIQKLITAEGVDLNHIDLVLGVAIGGLVINIAGVFIFHEHGDGKKCMHTHHHSSAHSHSHTHDTSSQDHHESDHPDHLERDPEGSHDSRVPASTIQVVGTTLTPESTALVLSNAQKRRRRYRGTKKQKNIAMHGVFLHVLGDLMGSVVAIVSALVQKFVTHPLARLVDPMTTMLMVIIIVCAAVPLLKSTIRILLQAIPEGLSLDVLRERVLDVDGVLGVHDLHVWTFTDETVIGHCHVVVCNPPGAIDRTRHCQIMKDVKSVFHSLEIHNITIEIEHVTLDEGIASNVCFSSYGCLSQQKRCCKYSVKIVS</sequence>
<evidence type="ECO:0000256" key="1">
    <source>
        <dbReference type="ARBA" id="ARBA00004141"/>
    </source>
</evidence>
<keyword evidence="5" id="KW-0862">Zinc</keyword>
<dbReference type="PANTHER" id="PTHR45820:SF4">
    <property type="entry name" value="ZINC TRANSPORTER 63C, ISOFORM F"/>
    <property type="match status" value="1"/>
</dbReference>
<comment type="similarity">
    <text evidence="2">Belongs to the cation diffusion facilitator (CDF) transporter (TC 2.A.4) family. SLC30A subfamily.</text>
</comment>
<evidence type="ECO:0000256" key="4">
    <source>
        <dbReference type="ARBA" id="ARBA00022692"/>
    </source>
</evidence>
<comment type="subcellular location">
    <subcellularLocation>
        <location evidence="1">Membrane</location>
        <topology evidence="1">Multi-pass membrane protein</topology>
    </subcellularLocation>
</comment>
<evidence type="ECO:0000313" key="13">
    <source>
        <dbReference type="Proteomes" id="UP000008974"/>
    </source>
</evidence>
<dbReference type="SUPFAM" id="SSF161111">
    <property type="entry name" value="Cation efflux protein transmembrane domain-like"/>
    <property type="match status" value="1"/>
</dbReference>
<feature type="transmembrane region" description="Helical" evidence="9">
    <location>
        <begin position="245"/>
        <end position="269"/>
    </location>
</feature>
<gene>
    <name evidence="12" type="ORF">GLP15_1003</name>
</gene>
<keyword evidence="6 9" id="KW-1133">Transmembrane helix</keyword>
<evidence type="ECO:0000313" key="12">
    <source>
        <dbReference type="EMBL" id="EFO63173.1"/>
    </source>
</evidence>
<feature type="transmembrane region" description="Helical" evidence="9">
    <location>
        <begin position="281"/>
        <end position="302"/>
    </location>
</feature>
<dbReference type="Gene3D" id="1.20.1510.10">
    <property type="entry name" value="Cation efflux protein transmembrane domain"/>
    <property type="match status" value="1"/>
</dbReference>
<comment type="caution">
    <text evidence="12">The sequence shown here is derived from an EMBL/GenBank/DDBJ whole genome shotgun (WGS) entry which is preliminary data.</text>
</comment>
<dbReference type="AlphaFoldDB" id="E1F329"/>
<feature type="region of interest" description="Disordered" evidence="8">
    <location>
        <begin position="161"/>
        <end position="205"/>
    </location>
</feature>
<evidence type="ECO:0000256" key="6">
    <source>
        <dbReference type="ARBA" id="ARBA00022989"/>
    </source>
</evidence>
<keyword evidence="4 9" id="KW-0812">Transmembrane</keyword>
<reference evidence="12 13" key="1">
    <citation type="journal article" date="2010" name="BMC Genomics">
        <title>Genome analysis and comparative genomics of a Giardia intestinalis assemblage E isolate.</title>
        <authorList>
            <person name="Jerlstrom-Hultqvist J."/>
            <person name="Franzen O."/>
            <person name="Ankarklev J."/>
            <person name="Xu F."/>
            <person name="Nohynkova E."/>
            <person name="Andersson J.O."/>
            <person name="Svard S.G."/>
            <person name="Andersson B."/>
        </authorList>
    </citation>
    <scope>NUCLEOTIDE SEQUENCE [LARGE SCALE GENOMIC DNA]</scope>
    <source>
        <strain evidence="12 13">P15</strain>
    </source>
</reference>
<proteinExistence type="inferred from homology"/>
<feature type="transmembrane region" description="Helical" evidence="9">
    <location>
        <begin position="58"/>
        <end position="78"/>
    </location>
</feature>
<feature type="compositionally biased region" description="Basic and acidic residues" evidence="8">
    <location>
        <begin position="175"/>
        <end position="204"/>
    </location>
</feature>
<dbReference type="InterPro" id="IPR036837">
    <property type="entry name" value="Cation_efflux_CTD_sf"/>
</dbReference>
<name>E1F329_GIAIA</name>
<keyword evidence="3" id="KW-0813">Transport</keyword>
<protein>
    <submittedName>
        <fullName evidence="12">Zinc transporter protein</fullName>
    </submittedName>
</protein>
<dbReference type="InterPro" id="IPR027470">
    <property type="entry name" value="Cation_efflux_CTD"/>
</dbReference>
<dbReference type="EMBL" id="ACVC01000142">
    <property type="protein sequence ID" value="EFO63173.1"/>
    <property type="molecule type" value="Genomic_DNA"/>
</dbReference>
<organism evidence="12 13">
    <name type="scientific">Giardia intestinalis (strain P15)</name>
    <name type="common">Giardia lamblia</name>
    <dbReference type="NCBI Taxonomy" id="658858"/>
    <lineage>
        <taxon>Eukaryota</taxon>
        <taxon>Metamonada</taxon>
        <taxon>Diplomonadida</taxon>
        <taxon>Hexamitidae</taxon>
        <taxon>Giardiinae</taxon>
        <taxon>Giardia</taxon>
    </lineage>
</organism>
<dbReference type="InterPro" id="IPR027469">
    <property type="entry name" value="Cation_efflux_TMD_sf"/>
</dbReference>
<evidence type="ECO:0000256" key="7">
    <source>
        <dbReference type="ARBA" id="ARBA00023136"/>
    </source>
</evidence>
<dbReference type="Proteomes" id="UP000008974">
    <property type="component" value="Unassembled WGS sequence"/>
</dbReference>
<dbReference type="VEuPathDB" id="GiardiaDB:GLP15_1003"/>
<dbReference type="GO" id="GO:0005385">
    <property type="term" value="F:zinc ion transmembrane transporter activity"/>
    <property type="evidence" value="ECO:0007669"/>
    <property type="project" value="TreeGrafter"/>
</dbReference>
<feature type="transmembrane region" description="Helical" evidence="9">
    <location>
        <begin position="99"/>
        <end position="121"/>
    </location>
</feature>
<evidence type="ECO:0000256" key="8">
    <source>
        <dbReference type="SAM" id="MobiDB-lite"/>
    </source>
</evidence>
<dbReference type="Pfam" id="PF16916">
    <property type="entry name" value="ZT_dimer"/>
    <property type="match status" value="1"/>
</dbReference>
<dbReference type="OMA" id="CLFHQHG"/>
<evidence type="ECO:0000259" key="10">
    <source>
        <dbReference type="Pfam" id="PF01545"/>
    </source>
</evidence>
<evidence type="ECO:0000256" key="2">
    <source>
        <dbReference type="ARBA" id="ARBA00008873"/>
    </source>
</evidence>
<accession>E1F329</accession>
<dbReference type="GO" id="GO:0016020">
    <property type="term" value="C:membrane"/>
    <property type="evidence" value="ECO:0007669"/>
    <property type="project" value="UniProtKB-SubCell"/>
</dbReference>
<evidence type="ECO:0000256" key="9">
    <source>
        <dbReference type="SAM" id="Phobius"/>
    </source>
</evidence>
<dbReference type="SUPFAM" id="SSF160240">
    <property type="entry name" value="Cation efflux protein cytoplasmic domain-like"/>
    <property type="match status" value="1"/>
</dbReference>
<dbReference type="PANTHER" id="PTHR45820">
    <property type="entry name" value="FI23527P1"/>
    <property type="match status" value="1"/>
</dbReference>
<dbReference type="NCBIfam" id="TIGR01297">
    <property type="entry name" value="CDF"/>
    <property type="match status" value="1"/>
</dbReference>
<feature type="domain" description="Cation efflux protein transmembrane" evidence="10">
    <location>
        <begin position="28"/>
        <end position="310"/>
    </location>
</feature>
<feature type="domain" description="Cation efflux protein cytoplasmic" evidence="11">
    <location>
        <begin position="316"/>
        <end position="392"/>
    </location>
</feature>
<dbReference type="STRING" id="658858.E1F329"/>